<dbReference type="AlphaFoldDB" id="A0A3A6PJZ1"/>
<dbReference type="PANTHER" id="PTHR43135:SF3">
    <property type="entry name" value="ALPHA-D-RIBOSE 1-METHYLPHOSPHONATE 5-TRIPHOSPHATE DIPHOSPHATASE"/>
    <property type="match status" value="1"/>
</dbReference>
<dbReference type="Proteomes" id="UP000267798">
    <property type="component" value="Unassembled WGS sequence"/>
</dbReference>
<dbReference type="PIRSF" id="PIRSF038971">
    <property type="entry name" value="PhnM"/>
    <property type="match status" value="1"/>
</dbReference>
<evidence type="ECO:0000313" key="2">
    <source>
        <dbReference type="EMBL" id="RJX41707.1"/>
    </source>
</evidence>
<dbReference type="EMBL" id="QXQB01000001">
    <property type="protein sequence ID" value="RJX41707.1"/>
    <property type="molecule type" value="Genomic_DNA"/>
</dbReference>
<proteinExistence type="predicted"/>
<dbReference type="InterPro" id="IPR051781">
    <property type="entry name" value="Metallo-dep_Hydrolase"/>
</dbReference>
<protein>
    <submittedName>
        <fullName evidence="2">Alpha-D-ribose 1-methylphosphonate 5-triphosphate diphosphatase</fullName>
        <ecNumber evidence="2">3.6.1.63</ecNumber>
    </submittedName>
</protein>
<dbReference type="EC" id="3.6.1.63" evidence="2"/>
<feature type="domain" description="Amidohydrolase-related" evidence="1">
    <location>
        <begin position="306"/>
        <end position="396"/>
    </location>
</feature>
<comment type="caution">
    <text evidence="2">The sequence shown here is derived from an EMBL/GenBank/DDBJ whole genome shotgun (WGS) entry which is preliminary data.</text>
</comment>
<dbReference type="PANTHER" id="PTHR43135">
    <property type="entry name" value="ALPHA-D-RIBOSE 1-METHYLPHOSPHONATE 5-TRIPHOSPHATE DIPHOSPHATASE"/>
    <property type="match status" value="1"/>
</dbReference>
<gene>
    <name evidence="2" type="ORF">D3P09_07110</name>
</gene>
<dbReference type="GO" id="GO:0016810">
    <property type="term" value="F:hydrolase activity, acting on carbon-nitrogen (but not peptide) bonds"/>
    <property type="evidence" value="ECO:0007669"/>
    <property type="project" value="InterPro"/>
</dbReference>
<dbReference type="NCBIfam" id="NF011984">
    <property type="entry name" value="PRK15446.1-5"/>
    <property type="match status" value="1"/>
</dbReference>
<dbReference type="Pfam" id="PF01979">
    <property type="entry name" value="Amidohydro_1"/>
    <property type="match status" value="1"/>
</dbReference>
<sequence length="405" mass="44731">MLRSSHPGGSRPGGNLLIAGGNVVLRDRIIPAFIAVENGKIAAIVDELDKDSWLKRWNGDGEVLQADGKLIMPGLIDIHCDAIEKEVQPRPNTLFPLDLAFMEFEHKLPVHGITTMYHSLSLGVGLSLRGDHLLTEMVELIHRYRKQRSMIRNRVHLRYEVTHEGGIPIVERFIQEGKIHYLSFMNHSPGQGQYRKPGAFEAYVMKNQGVTAEEVRRIVNNLLLKQQQVDWDRLRELSRLALEKGIAIASHDDDTLEKVDENRSFGVSVSEFPITLEVAAYGTEQGMSVCVGAPNVVRGGSHDHNLSAAEAIRSGAAAILCSDYHPSSMLAALFKLSDEDITDLSGAVRMATLHPAHALGLSDLLGSIEEGKLADLIVVDRFEGMPWVTDTIVDGVHVYAADVRY</sequence>
<evidence type="ECO:0000259" key="1">
    <source>
        <dbReference type="Pfam" id="PF01979"/>
    </source>
</evidence>
<dbReference type="InterPro" id="IPR011059">
    <property type="entry name" value="Metal-dep_hydrolase_composite"/>
</dbReference>
<dbReference type="InterPro" id="IPR006680">
    <property type="entry name" value="Amidohydro-rel"/>
</dbReference>
<keyword evidence="2" id="KW-0378">Hydrolase</keyword>
<evidence type="ECO:0000313" key="3">
    <source>
        <dbReference type="Proteomes" id="UP000267798"/>
    </source>
</evidence>
<name>A0A3A6PJZ1_9BACL</name>
<keyword evidence="3" id="KW-1185">Reference proteome</keyword>
<accession>A0A3A6PJZ1</accession>
<reference evidence="2 3" key="1">
    <citation type="submission" date="2018-09" db="EMBL/GenBank/DDBJ databases">
        <title>Paenibacillus aracenensis nov. sp. isolated from a cave in southern Spain.</title>
        <authorList>
            <person name="Jurado V."/>
            <person name="Gutierrez-Patricio S."/>
            <person name="Gonzalez-Pimentel J.L."/>
            <person name="Miller A.Z."/>
            <person name="Laiz L."/>
            <person name="Saiz-Jimenez C."/>
        </authorList>
    </citation>
    <scope>NUCLEOTIDE SEQUENCE [LARGE SCALE GENOMIC DNA]</scope>
    <source>
        <strain evidence="2 3">JCM 19203</strain>
    </source>
</reference>
<dbReference type="SUPFAM" id="SSF51338">
    <property type="entry name" value="Composite domain of metallo-dependent hydrolases"/>
    <property type="match status" value="1"/>
</dbReference>
<dbReference type="InterPro" id="IPR012696">
    <property type="entry name" value="PhnM"/>
</dbReference>
<dbReference type="RefSeq" id="WP_120108306.1">
    <property type="nucleotide sequence ID" value="NZ_QXQB01000001.1"/>
</dbReference>
<dbReference type="InterPro" id="IPR032466">
    <property type="entry name" value="Metal_Hydrolase"/>
</dbReference>
<dbReference type="NCBIfam" id="NF011987">
    <property type="entry name" value="PRK15446.2-3"/>
    <property type="match status" value="1"/>
</dbReference>
<organism evidence="2 3">
    <name type="scientific">Paenibacillus pinisoli</name>
    <dbReference type="NCBI Taxonomy" id="1276110"/>
    <lineage>
        <taxon>Bacteria</taxon>
        <taxon>Bacillati</taxon>
        <taxon>Bacillota</taxon>
        <taxon>Bacilli</taxon>
        <taxon>Bacillales</taxon>
        <taxon>Paenibacillaceae</taxon>
        <taxon>Paenibacillus</taxon>
    </lineage>
</organism>
<dbReference type="GO" id="GO:0019700">
    <property type="term" value="P:organic phosphonate catabolic process"/>
    <property type="evidence" value="ECO:0007669"/>
    <property type="project" value="InterPro"/>
</dbReference>
<dbReference type="Gene3D" id="2.30.40.10">
    <property type="entry name" value="Urease, subunit C, domain 1"/>
    <property type="match status" value="2"/>
</dbReference>
<dbReference type="OrthoDB" id="9776488at2"/>
<dbReference type="NCBIfam" id="NF011990">
    <property type="entry name" value="PRK15446.2-6"/>
    <property type="match status" value="1"/>
</dbReference>
<dbReference type="SUPFAM" id="SSF51556">
    <property type="entry name" value="Metallo-dependent hydrolases"/>
    <property type="match status" value="1"/>
</dbReference>